<feature type="transmembrane region" description="Helical" evidence="8">
    <location>
        <begin position="129"/>
        <end position="150"/>
    </location>
</feature>
<dbReference type="PANTHER" id="PTHR12428:SF14">
    <property type="entry name" value="ALBINO3-LIKE PROTEIN 1, CHLOROPLASTIC"/>
    <property type="match status" value="1"/>
</dbReference>
<feature type="transmembrane region" description="Helical" evidence="8">
    <location>
        <begin position="816"/>
        <end position="837"/>
    </location>
</feature>
<feature type="transmembrane region" description="Helical" evidence="8">
    <location>
        <begin position="309"/>
        <end position="330"/>
    </location>
</feature>
<feature type="domain" description="Membrane insertase YidC/Oxa/ALB C-terminal" evidence="9">
    <location>
        <begin position="638"/>
        <end position="851"/>
    </location>
</feature>
<dbReference type="GO" id="GO:0032977">
    <property type="term" value="F:membrane insertase activity"/>
    <property type="evidence" value="ECO:0007669"/>
    <property type="project" value="InterPro"/>
</dbReference>
<feature type="compositionally biased region" description="Basic and acidic residues" evidence="7">
    <location>
        <begin position="903"/>
        <end position="928"/>
    </location>
</feature>
<evidence type="ECO:0000256" key="2">
    <source>
        <dbReference type="ARBA" id="ARBA00010583"/>
    </source>
</evidence>
<dbReference type="GO" id="GO:0051205">
    <property type="term" value="P:protein insertion into membrane"/>
    <property type="evidence" value="ECO:0007669"/>
    <property type="project" value="TreeGrafter"/>
</dbReference>
<proteinExistence type="inferred from homology"/>
<gene>
    <name evidence="10" type="ORF">RHSIM_Rhsim12G0037800</name>
</gene>
<comment type="caution">
    <text evidence="10">The sequence shown here is derived from an EMBL/GenBank/DDBJ whole genome shotgun (WGS) entry which is preliminary data.</text>
</comment>
<sequence>MSGFLSTAPNLALSPFPNRTRPTNPLLYRTHYLGFPNQSPFLRGTLGVARFGFGQVQLPDPDGAEGLIKDLFGRAEGFLYTVADAAVSSNSDAVTGTKQSGDWLSGITYYMESVLKVLKGGLSSVHIPYAYGFAIILLTVLVKAVTFPLTKKQIESTMAMRSLQPQIKAIQQRYAGDQERIQLETARLYKLAGVNPFAGCLPTLATIPVWIGLYRALSNVADEGLLNEGFFWIPSLAGPTTIAARQNGSAISWLFPFVDGHPPLGWSDTFAYLVLPVLLVLSQYISVQIMQSSQANDPSLKSSQAITKFLPLLIGYFALSVPSGLSLYWLTNNILSTTQQVWLQNSGGVKNTVSKLSDTVLKEEPSRVQTSIFETTTTKKEPQAETLLPQGPRPGERFKQIKEQEEKRKRQREEEKRKAEEAAVNATQTNGAYEKETNLPRTESGNEAESSFSSNGSGDSLTGITNSSSTGNGVVNGDLSMLDTKEAESSEHSSNSEDGRGDQSLNGNPEKEEAVATMGKADNKLSGEDMLQDRTNGFLYPIANAAVSSNSDAVTGSKQGGDWLSGVIIDMGGVLKVWKRDLQIRPHLLLVCRALSVVYHTTRASNELSYAKRSCLLSGSGLRVLKDGLSAVHVPYAYGFAIILLAVLIKVATFPLTKNQIKSTVAMRSLQPQIKVIQERYAGDQERIQLETDRLYKLAGFNPLGGCLPILATVPIWIGIYRALANVADEGLLTEGFFWIPSLAGPTAIATRQGGSAISWLFPFVDGHPLLGWPDTLAYLVLPVLLVLAQYTIDRIMQSSQANDPSLKSSQSITKFLPLLIGFFALLVPSGLSLYWFTNTVLSTAQQVWLKNSWVAENPSSKLTDTIIEEEPPLVQTPIFLTSTPEKEPRAEMLPPQGPVPGERFRKIKEQEEKKRQQREEEKNKGEEAAVDATQPNGAYGKETILGQGESGNEVETSVSSHGSGDSMTGINDASSTGNHVVNGNLSMLDSKEYQKTILEMESSEQTSNCKDGRGDQSLHGNPDKEEAVAAIGKPDDELSGEDMVQDRSE</sequence>
<evidence type="ECO:0000256" key="3">
    <source>
        <dbReference type="ARBA" id="ARBA00022692"/>
    </source>
</evidence>
<evidence type="ECO:0000259" key="9">
    <source>
        <dbReference type="Pfam" id="PF02096"/>
    </source>
</evidence>
<feature type="domain" description="Membrane insertase YidC/Oxa/ALB C-terminal" evidence="9">
    <location>
        <begin position="131"/>
        <end position="344"/>
    </location>
</feature>
<dbReference type="InterPro" id="IPR047196">
    <property type="entry name" value="YidC_ALB_C"/>
</dbReference>
<reference evidence="10" key="1">
    <citation type="submission" date="2019-11" db="EMBL/GenBank/DDBJ databases">
        <authorList>
            <person name="Liu Y."/>
            <person name="Hou J."/>
            <person name="Li T.-Q."/>
            <person name="Guan C.-H."/>
            <person name="Wu X."/>
            <person name="Wu H.-Z."/>
            <person name="Ling F."/>
            <person name="Zhang R."/>
            <person name="Shi X.-G."/>
            <person name="Ren J.-P."/>
            <person name="Chen E.-F."/>
            <person name="Sun J.-M."/>
        </authorList>
    </citation>
    <scope>NUCLEOTIDE SEQUENCE</scope>
    <source>
        <strain evidence="10">Adult_tree_wgs_1</strain>
        <tissue evidence="10">Leaves</tissue>
    </source>
</reference>
<dbReference type="Pfam" id="PF02096">
    <property type="entry name" value="60KD_IMP"/>
    <property type="match status" value="2"/>
</dbReference>
<feature type="compositionally biased region" description="Polar residues" evidence="7">
    <location>
        <begin position="954"/>
        <end position="984"/>
    </location>
</feature>
<comment type="similarity">
    <text evidence="6">Belongs to the OXA1/ALB3/YidC family.</text>
</comment>
<feature type="region of interest" description="Disordered" evidence="7">
    <location>
        <begin position="367"/>
        <end position="528"/>
    </location>
</feature>
<feature type="transmembrane region" description="Helical" evidence="8">
    <location>
        <begin position="704"/>
        <end position="724"/>
    </location>
</feature>
<feature type="transmembrane region" description="Helical" evidence="8">
    <location>
        <begin position="636"/>
        <end position="657"/>
    </location>
</feature>
<feature type="transmembrane region" description="Helical" evidence="8">
    <location>
        <begin position="188"/>
        <end position="211"/>
    </location>
</feature>
<organism evidence="10 11">
    <name type="scientific">Rhododendron simsii</name>
    <name type="common">Sims's rhododendron</name>
    <dbReference type="NCBI Taxonomy" id="118357"/>
    <lineage>
        <taxon>Eukaryota</taxon>
        <taxon>Viridiplantae</taxon>
        <taxon>Streptophyta</taxon>
        <taxon>Embryophyta</taxon>
        <taxon>Tracheophyta</taxon>
        <taxon>Spermatophyta</taxon>
        <taxon>Magnoliopsida</taxon>
        <taxon>eudicotyledons</taxon>
        <taxon>Gunneridae</taxon>
        <taxon>Pentapetalae</taxon>
        <taxon>asterids</taxon>
        <taxon>Ericales</taxon>
        <taxon>Ericaceae</taxon>
        <taxon>Ericoideae</taxon>
        <taxon>Rhodoreae</taxon>
        <taxon>Rhododendron</taxon>
    </lineage>
</organism>
<name>A0A834L5W9_RHOSS</name>
<feature type="region of interest" description="Disordered" evidence="7">
    <location>
        <begin position="1000"/>
        <end position="1050"/>
    </location>
</feature>
<feature type="transmembrane region" description="Helical" evidence="8">
    <location>
        <begin position="270"/>
        <end position="289"/>
    </location>
</feature>
<evidence type="ECO:0000313" key="11">
    <source>
        <dbReference type="Proteomes" id="UP000626092"/>
    </source>
</evidence>
<evidence type="ECO:0000256" key="4">
    <source>
        <dbReference type="ARBA" id="ARBA00022989"/>
    </source>
</evidence>
<comment type="similarity">
    <text evidence="2">Belongs to the OXA1/ALB3/YidC (TC 2.A.9.2) family.</text>
</comment>
<dbReference type="CDD" id="cd20070">
    <property type="entry name" value="5TM_YidC_Alb3"/>
    <property type="match status" value="2"/>
</dbReference>
<feature type="compositionally biased region" description="Polar residues" evidence="7">
    <location>
        <begin position="367"/>
        <end position="376"/>
    </location>
</feature>
<evidence type="ECO:0000256" key="6">
    <source>
        <dbReference type="RuleBase" id="RU003945"/>
    </source>
</evidence>
<feature type="compositionally biased region" description="Basic and acidic residues" evidence="7">
    <location>
        <begin position="1011"/>
        <end position="1028"/>
    </location>
</feature>
<keyword evidence="5 8" id="KW-0472">Membrane</keyword>
<dbReference type="InterPro" id="IPR001708">
    <property type="entry name" value="YidC/ALB3/OXA1/COX18"/>
</dbReference>
<dbReference type="OrthoDB" id="2148490at2759"/>
<accession>A0A834L5W9</accession>
<dbReference type="AlphaFoldDB" id="A0A834L5W9"/>
<dbReference type="InterPro" id="IPR028055">
    <property type="entry name" value="YidC/Oxa/ALB_C"/>
</dbReference>
<keyword evidence="11" id="KW-1185">Reference proteome</keyword>
<dbReference type="GO" id="GO:0010027">
    <property type="term" value="P:thylakoid membrane organization"/>
    <property type="evidence" value="ECO:0007669"/>
    <property type="project" value="TreeGrafter"/>
</dbReference>
<dbReference type="GO" id="GO:0072598">
    <property type="term" value="P:protein localization to chloroplast"/>
    <property type="evidence" value="ECO:0007669"/>
    <property type="project" value="TreeGrafter"/>
</dbReference>
<feature type="region of interest" description="Disordered" evidence="7">
    <location>
        <begin position="884"/>
        <end position="984"/>
    </location>
</feature>
<evidence type="ECO:0000256" key="8">
    <source>
        <dbReference type="SAM" id="Phobius"/>
    </source>
</evidence>
<feature type="compositionally biased region" description="Low complexity" evidence="7">
    <location>
        <begin position="443"/>
        <end position="460"/>
    </location>
</feature>
<feature type="compositionally biased region" description="Polar residues" evidence="7">
    <location>
        <begin position="462"/>
        <end position="473"/>
    </location>
</feature>
<evidence type="ECO:0000256" key="1">
    <source>
        <dbReference type="ARBA" id="ARBA00004141"/>
    </source>
</evidence>
<comment type="subcellular location">
    <subcellularLocation>
        <location evidence="1 6">Membrane</location>
        <topology evidence="1 6">Multi-pass membrane protein</topology>
    </subcellularLocation>
</comment>
<dbReference type="EMBL" id="WJXA01000012">
    <property type="protein sequence ID" value="KAF7123451.1"/>
    <property type="molecule type" value="Genomic_DNA"/>
</dbReference>
<dbReference type="NCBIfam" id="TIGR03592">
    <property type="entry name" value="yidC_oxa1_cterm"/>
    <property type="match status" value="2"/>
</dbReference>
<feature type="compositionally biased region" description="Basic and acidic residues" evidence="7">
    <location>
        <begin position="394"/>
        <end position="421"/>
    </location>
</feature>
<evidence type="ECO:0000256" key="5">
    <source>
        <dbReference type="ARBA" id="ARBA00023136"/>
    </source>
</evidence>
<feature type="transmembrane region" description="Helical" evidence="8">
    <location>
        <begin position="776"/>
        <end position="793"/>
    </location>
</feature>
<protein>
    <recommendedName>
        <fullName evidence="9">Membrane insertase YidC/Oxa/ALB C-terminal domain-containing protein</fullName>
    </recommendedName>
</protein>
<evidence type="ECO:0000313" key="10">
    <source>
        <dbReference type="EMBL" id="KAF7123451.1"/>
    </source>
</evidence>
<keyword evidence="3 6" id="KW-0812">Transmembrane</keyword>
<dbReference type="Proteomes" id="UP000626092">
    <property type="component" value="Unassembled WGS sequence"/>
</dbReference>
<evidence type="ECO:0000256" key="7">
    <source>
        <dbReference type="SAM" id="MobiDB-lite"/>
    </source>
</evidence>
<dbReference type="GO" id="GO:0009535">
    <property type="term" value="C:chloroplast thylakoid membrane"/>
    <property type="evidence" value="ECO:0007669"/>
    <property type="project" value="TreeGrafter"/>
</dbReference>
<feature type="compositionally biased region" description="Basic and acidic residues" evidence="7">
    <location>
        <begin position="483"/>
        <end position="501"/>
    </location>
</feature>
<keyword evidence="4 8" id="KW-1133">Transmembrane helix</keyword>
<dbReference type="PANTHER" id="PTHR12428">
    <property type="entry name" value="OXA1"/>
    <property type="match status" value="1"/>
</dbReference>